<proteinExistence type="predicted"/>
<sequence length="278" mass="31065">MSGSQLATNWICIATAGETVDKRTIEEQWLLDAAELYDPNLYTALLWPEHTRNFGNMGEVLEVKAERDDEGILRLYARLCPAIALLQANAKGQLLFLSPEFTPDGNFRNTGKTYLEGLAITDSPAGVSTTRLRFSRTKGKRIGPYKPLAFDEVREFKKEKGMSKAKKGWRHFFSIEEPEQTTEPDPVPSDAMQAMADALAALEDRVTAIETRLDTAEEAVSDVQDDVETVKEVVDTEDFARLVGNLPELVKGFSKLNEKVTKLPNKQFSKGKKGFNFL</sequence>
<dbReference type="InterPro" id="IPR009228">
    <property type="entry name" value="Capsid_scaffold_GpO"/>
</dbReference>
<keyword evidence="3" id="KW-1185">Reference proteome</keyword>
<name>A0ABN8TDU3_9ENTR</name>
<comment type="caution">
    <text evidence="2">The sequence shown here is derived from an EMBL/GenBank/DDBJ whole genome shotgun (WGS) entry which is preliminary data.</text>
</comment>
<feature type="coiled-coil region" evidence="1">
    <location>
        <begin position="192"/>
        <end position="233"/>
    </location>
</feature>
<keyword evidence="1" id="KW-0175">Coiled coil</keyword>
<evidence type="ECO:0000313" key="2">
    <source>
        <dbReference type="EMBL" id="CAH6661017.1"/>
    </source>
</evidence>
<protein>
    <submittedName>
        <fullName evidence="2">Capsid scaffolding protein</fullName>
    </submittedName>
</protein>
<dbReference type="EMBL" id="CALSBS010000018">
    <property type="protein sequence ID" value="CAH6661017.1"/>
    <property type="molecule type" value="Genomic_DNA"/>
</dbReference>
<dbReference type="Proteomes" id="UP001152651">
    <property type="component" value="Unassembled WGS sequence"/>
</dbReference>
<dbReference type="RefSeq" id="WP_253898668.1">
    <property type="nucleotide sequence ID" value="NZ_CALSBS010000018.1"/>
</dbReference>
<evidence type="ECO:0000256" key="1">
    <source>
        <dbReference type="SAM" id="Coils"/>
    </source>
</evidence>
<accession>A0ABN8TDU3</accession>
<gene>
    <name evidence="2" type="ORF">FBBNIHIM_18070</name>
</gene>
<reference evidence="2" key="1">
    <citation type="submission" date="2022-05" db="EMBL/GenBank/DDBJ databases">
        <authorList>
            <person name="Blom J."/>
        </authorList>
    </citation>
    <scope>NUCLEOTIDE SEQUENCE</scope>
    <source>
        <strain evidence="2">Type strain: CPO20170097</strain>
    </source>
</reference>
<evidence type="ECO:0000313" key="3">
    <source>
        <dbReference type="Proteomes" id="UP001152651"/>
    </source>
</evidence>
<dbReference type="Gene3D" id="1.20.5.340">
    <property type="match status" value="1"/>
</dbReference>
<dbReference type="Pfam" id="PF05929">
    <property type="entry name" value="Phage_GPO"/>
    <property type="match status" value="1"/>
</dbReference>
<organism evidence="2 3">
    <name type="scientific">Pseudocitrobacter vendiensis</name>
    <dbReference type="NCBI Taxonomy" id="2488306"/>
    <lineage>
        <taxon>Bacteria</taxon>
        <taxon>Pseudomonadati</taxon>
        <taxon>Pseudomonadota</taxon>
        <taxon>Gammaproteobacteria</taxon>
        <taxon>Enterobacterales</taxon>
        <taxon>Enterobacteriaceae</taxon>
        <taxon>Pseudocitrobacter</taxon>
    </lineage>
</organism>